<gene>
    <name evidence="8 9 10" type="primary">LOC113212596</name>
</gene>
<dbReference type="GO" id="GO:0005886">
    <property type="term" value="C:plasma membrane"/>
    <property type="evidence" value="ECO:0007669"/>
    <property type="project" value="TreeGrafter"/>
</dbReference>
<keyword evidence="5" id="KW-0812">Transmembrane</keyword>
<keyword evidence="7" id="KW-1185">Reference proteome</keyword>
<dbReference type="RefSeq" id="XP_026287151.1">
    <property type="nucleotide sequence ID" value="XM_026431366.2"/>
</dbReference>
<keyword evidence="1" id="KW-0433">Leucine-rich repeat</keyword>
<dbReference type="InterPro" id="IPR001611">
    <property type="entry name" value="Leu-rich_rpt"/>
</dbReference>
<dbReference type="InterPro" id="IPR003591">
    <property type="entry name" value="Leu-rich_rpt_typical-subtyp"/>
</dbReference>
<dbReference type="PROSITE" id="PS51450">
    <property type="entry name" value="LRR"/>
    <property type="match status" value="1"/>
</dbReference>
<dbReference type="PANTHER" id="PTHR24369:SF210">
    <property type="entry name" value="CHAOPTIN-RELATED"/>
    <property type="match status" value="1"/>
</dbReference>
<keyword evidence="3" id="KW-0677">Repeat</keyword>
<evidence type="ECO:0000256" key="6">
    <source>
        <dbReference type="SAM" id="SignalP"/>
    </source>
</evidence>
<dbReference type="SUPFAM" id="SSF52058">
    <property type="entry name" value="L domain-like"/>
    <property type="match status" value="1"/>
</dbReference>
<organism evidence="7 8">
    <name type="scientific">Frankliniella occidentalis</name>
    <name type="common">Western flower thrips</name>
    <name type="synonym">Euthrips occidentalis</name>
    <dbReference type="NCBI Taxonomy" id="133901"/>
    <lineage>
        <taxon>Eukaryota</taxon>
        <taxon>Metazoa</taxon>
        <taxon>Ecdysozoa</taxon>
        <taxon>Arthropoda</taxon>
        <taxon>Hexapoda</taxon>
        <taxon>Insecta</taxon>
        <taxon>Pterygota</taxon>
        <taxon>Neoptera</taxon>
        <taxon>Paraneoptera</taxon>
        <taxon>Thysanoptera</taxon>
        <taxon>Terebrantia</taxon>
        <taxon>Thripoidea</taxon>
        <taxon>Thripidae</taxon>
        <taxon>Frankliniella</taxon>
    </lineage>
</organism>
<keyword evidence="5" id="KW-1133">Transmembrane helix</keyword>
<dbReference type="RefSeq" id="XP_026287152.1">
    <property type="nucleotide sequence ID" value="XM_026431367.2"/>
</dbReference>
<evidence type="ECO:0000256" key="4">
    <source>
        <dbReference type="SAM" id="MobiDB-lite"/>
    </source>
</evidence>
<evidence type="ECO:0000313" key="10">
    <source>
        <dbReference type="RefSeq" id="XP_052119526.1"/>
    </source>
</evidence>
<evidence type="ECO:0000256" key="3">
    <source>
        <dbReference type="ARBA" id="ARBA00022737"/>
    </source>
</evidence>
<feature type="compositionally biased region" description="Low complexity" evidence="4">
    <location>
        <begin position="735"/>
        <end position="749"/>
    </location>
</feature>
<proteinExistence type="predicted"/>
<feature type="chain" id="PRO_5044639529" evidence="6">
    <location>
        <begin position="29"/>
        <end position="823"/>
    </location>
</feature>
<evidence type="ECO:0000256" key="5">
    <source>
        <dbReference type="SAM" id="Phobius"/>
    </source>
</evidence>
<evidence type="ECO:0000313" key="7">
    <source>
        <dbReference type="Proteomes" id="UP000504606"/>
    </source>
</evidence>
<dbReference type="SUPFAM" id="SSF52047">
    <property type="entry name" value="RNI-like"/>
    <property type="match status" value="1"/>
</dbReference>
<accession>A0A6J1T8Y8</accession>
<keyword evidence="2 6" id="KW-0732">Signal</keyword>
<dbReference type="PANTHER" id="PTHR24369">
    <property type="entry name" value="ANTIGEN BSP, PUTATIVE-RELATED"/>
    <property type="match status" value="1"/>
</dbReference>
<dbReference type="Pfam" id="PF13855">
    <property type="entry name" value="LRR_8"/>
    <property type="match status" value="5"/>
</dbReference>
<feature type="region of interest" description="Disordered" evidence="4">
    <location>
        <begin position="717"/>
        <end position="749"/>
    </location>
</feature>
<dbReference type="AlphaFoldDB" id="A0A6J1T8Y8"/>
<dbReference type="SMART" id="SM00369">
    <property type="entry name" value="LRR_TYP"/>
    <property type="match status" value="13"/>
</dbReference>
<evidence type="ECO:0000313" key="9">
    <source>
        <dbReference type="RefSeq" id="XP_026287152.1"/>
    </source>
</evidence>
<evidence type="ECO:0000256" key="2">
    <source>
        <dbReference type="ARBA" id="ARBA00022729"/>
    </source>
</evidence>
<evidence type="ECO:0000256" key="1">
    <source>
        <dbReference type="ARBA" id="ARBA00022614"/>
    </source>
</evidence>
<dbReference type="Gene3D" id="3.80.10.10">
    <property type="entry name" value="Ribonuclease Inhibitor"/>
    <property type="match status" value="4"/>
</dbReference>
<keyword evidence="5" id="KW-0472">Membrane</keyword>
<dbReference type="Pfam" id="PF00560">
    <property type="entry name" value="LRR_1"/>
    <property type="match status" value="2"/>
</dbReference>
<dbReference type="RefSeq" id="XP_052119526.1">
    <property type="nucleotide sequence ID" value="XM_052263566.1"/>
</dbReference>
<sequence length="823" mass="89733">MAPGPSRGPRGSLWLWAALALALSGCLASLPELECPEECECHYFRINWVTDCSEGNLTDIPNDNMSLSVYILNMNGNNVTTWPTFPADMKLRRLQAADNHVQRVTKDMFQGLGYLIDVDLSGNSITAVDPESFKDSPGLLTVELQNNPIGLEPVDGPFLHSQTLLYLDLSDCNFTRLSTQFFSGISALNRLDLSGNPLAELRPAVLDPLASLEHLKLNRCNLTSLSERAFSKQEHLKTLELAGNRLTDVDWVAVLQPLVRLEHLDLRASRVTYLPEDVFANNIWIRSLILAENELRDLDVATTLGHNLRHLDHLDLSNCHLRGPLSEDAFANATRLRSLLLSGNRLSASDLAVALAPLSKLQRLSLRNCSLHRLPDNTFHRFSELQELDLSNNPLQDAFTSLLSPLETLERLDMGYSNLGYISRTTFSKMTALKTLVLSGNPLNTLESGLFQNLTHLETLELNNCGLVRAINPVVFDNATYSDLRELRLAGNPLKVTADSGPLLPSQLCKVRVLDLSNCNLTVLPADAFNTTQNITRLLLGGNRISSPVASDRGLPFLEHLPNVELLDLTYNNLSRLSPAVFRKNHQLTTLKLVGNPWQCDCSIAELWEWALNWRGDLGLLAGSTITPEDTVAGAAKRRRTLACSFHPKTSPLSEFSRSWKRGREFTHTVNRTWAKYVRESGCEPSKTLVSARFARDVAAVDLDDVEADAVPLLEDVEVGADNEQPSAGRRRGARAAPQEPVVARPSAARAPGASVGTVAAVGVVALVALIVAAGAIASVASRAAARQKQDAAGGLGLHGAGAAVAADAHGLEVGSLEKMKHL</sequence>
<dbReference type="OrthoDB" id="1416801at2759"/>
<dbReference type="KEGG" id="foc:113212596"/>
<evidence type="ECO:0000313" key="8">
    <source>
        <dbReference type="RefSeq" id="XP_026287151.1"/>
    </source>
</evidence>
<reference evidence="8 9" key="1">
    <citation type="submission" date="2025-04" db="UniProtKB">
        <authorList>
            <consortium name="RefSeq"/>
        </authorList>
    </citation>
    <scope>IDENTIFICATION</scope>
    <source>
        <tissue evidence="8 9">Whole organism</tissue>
    </source>
</reference>
<protein>
    <submittedName>
        <fullName evidence="8 9">Insulin-like growth factor-binding protein complex acid labile subunit</fullName>
    </submittedName>
</protein>
<dbReference type="InterPro" id="IPR032675">
    <property type="entry name" value="LRR_dom_sf"/>
</dbReference>
<dbReference type="GeneID" id="113212596"/>
<dbReference type="InterPro" id="IPR050541">
    <property type="entry name" value="LRR_TM_domain-containing"/>
</dbReference>
<feature type="transmembrane region" description="Helical" evidence="5">
    <location>
        <begin position="759"/>
        <end position="781"/>
    </location>
</feature>
<dbReference type="Proteomes" id="UP000504606">
    <property type="component" value="Unplaced"/>
</dbReference>
<feature type="signal peptide" evidence="6">
    <location>
        <begin position="1"/>
        <end position="28"/>
    </location>
</feature>
<name>A0A6J1T8Y8_FRAOC</name>
<dbReference type="PROSITE" id="PS51257">
    <property type="entry name" value="PROKAR_LIPOPROTEIN"/>
    <property type="match status" value="1"/>
</dbReference>